<protein>
    <recommendedName>
        <fullName evidence="3">Type I restriction enzyme R protein N-terminal domain-containing protein</fullName>
    </recommendedName>
</protein>
<dbReference type="EMBL" id="ATBP01000500">
    <property type="protein sequence ID" value="ETR70050.1"/>
    <property type="molecule type" value="Genomic_DNA"/>
</dbReference>
<name>A0A1V1P5F9_9BACT</name>
<gene>
    <name evidence="1" type="ORF">OMM_09109</name>
</gene>
<dbReference type="Proteomes" id="UP000189670">
    <property type="component" value="Unassembled WGS sequence"/>
</dbReference>
<dbReference type="AlphaFoldDB" id="A0A1V1P5F9"/>
<proteinExistence type="predicted"/>
<sequence length="86" mass="9768">MGIPPICVIEAKKDNFEEGWTQALAEMVAISILDRTICYSVVTTGHTWSFGKLDNNRFTKDPTKFSATLNLQEIFNILNWVFDIAK</sequence>
<comment type="caution">
    <text evidence="1">The sequence shown here is derived from an EMBL/GenBank/DDBJ whole genome shotgun (WGS) entry which is preliminary data.</text>
</comment>
<accession>A0A1V1P5F9</accession>
<organism evidence="1 2">
    <name type="scientific">Candidatus Magnetoglobus multicellularis str. Araruama</name>
    <dbReference type="NCBI Taxonomy" id="890399"/>
    <lineage>
        <taxon>Bacteria</taxon>
        <taxon>Pseudomonadati</taxon>
        <taxon>Thermodesulfobacteriota</taxon>
        <taxon>Desulfobacteria</taxon>
        <taxon>Desulfobacterales</taxon>
        <taxon>Desulfobacteraceae</taxon>
        <taxon>Candidatus Magnetoglobus</taxon>
    </lineage>
</organism>
<evidence type="ECO:0008006" key="3">
    <source>
        <dbReference type="Google" id="ProtNLM"/>
    </source>
</evidence>
<evidence type="ECO:0000313" key="1">
    <source>
        <dbReference type="EMBL" id="ETR70050.1"/>
    </source>
</evidence>
<reference evidence="2" key="1">
    <citation type="submission" date="2012-11" db="EMBL/GenBank/DDBJ databases">
        <authorList>
            <person name="Lucero-Rivera Y.E."/>
            <person name="Tovar-Ramirez D."/>
        </authorList>
    </citation>
    <scope>NUCLEOTIDE SEQUENCE [LARGE SCALE GENOMIC DNA]</scope>
    <source>
        <strain evidence="2">Araruama</strain>
    </source>
</reference>
<evidence type="ECO:0000313" key="2">
    <source>
        <dbReference type="Proteomes" id="UP000189670"/>
    </source>
</evidence>